<dbReference type="Gene3D" id="1.10.443.10">
    <property type="entry name" value="Intergrase catalytic core"/>
    <property type="match status" value="1"/>
</dbReference>
<evidence type="ECO:0000256" key="5">
    <source>
        <dbReference type="ARBA" id="ARBA00022908"/>
    </source>
</evidence>
<feature type="domain" description="Core-binding (CB)" evidence="11">
    <location>
        <begin position="14"/>
        <end position="94"/>
    </location>
</feature>
<dbReference type="Pfam" id="PF00589">
    <property type="entry name" value="Phage_integrase"/>
    <property type="match status" value="1"/>
</dbReference>
<evidence type="ECO:0000256" key="1">
    <source>
        <dbReference type="ARBA" id="ARBA00004496"/>
    </source>
</evidence>
<dbReference type="InterPro" id="IPR013762">
    <property type="entry name" value="Integrase-like_cat_sf"/>
</dbReference>
<dbReference type="GO" id="GO:0003677">
    <property type="term" value="F:DNA binding"/>
    <property type="evidence" value="ECO:0007669"/>
    <property type="project" value="UniProtKB-UniRule"/>
</dbReference>
<comment type="subcellular location">
    <subcellularLocation>
        <location evidence="1">Cytoplasm</location>
    </subcellularLocation>
</comment>
<evidence type="ECO:0008006" key="14">
    <source>
        <dbReference type="Google" id="ProtNLM"/>
    </source>
</evidence>
<dbReference type="InterPro" id="IPR002104">
    <property type="entry name" value="Integrase_catalytic"/>
</dbReference>
<evidence type="ECO:0000256" key="4">
    <source>
        <dbReference type="ARBA" id="ARBA00022829"/>
    </source>
</evidence>
<dbReference type="EMBL" id="MFBJ01000062">
    <property type="protein sequence ID" value="OGD95148.1"/>
    <property type="molecule type" value="Genomic_DNA"/>
</dbReference>
<dbReference type="CDD" id="cd00397">
    <property type="entry name" value="DNA_BRE_C"/>
    <property type="match status" value="1"/>
</dbReference>
<dbReference type="Gene3D" id="1.10.150.130">
    <property type="match status" value="1"/>
</dbReference>
<evidence type="ECO:0000313" key="13">
    <source>
        <dbReference type="Proteomes" id="UP000176666"/>
    </source>
</evidence>
<dbReference type="InterPro" id="IPR050090">
    <property type="entry name" value="Tyrosine_recombinase_XerCD"/>
</dbReference>
<sequence>MGPEAIREKHLPTPELEENIGLFYQSTDFEKLSANSKIAYRGDLVQFLNFLKENEISSLPQISQQKTAEFINQFSSPTALRKQATLNKFLKWANLFETKGQKPVNEIRPLVYLTQDEQHQLLLIASKHKPENVSVRWIALIEILLATGAKPSETIALNIEDIDKLGNTPIALRFTNGKNQRAVFLEKKTQLALKNLLGILPDKKGPLFKNQKCNRRLTRQSINLFLKKLGLEIGRGDLNPRILRNTFIMNFAGNPEDLTMQLGIGSQSLCVKTLERKKLTLKNLGKH</sequence>
<comment type="caution">
    <text evidence="12">The sequence shown here is derived from an EMBL/GenBank/DDBJ whole genome shotgun (WGS) entry which is preliminary data.</text>
</comment>
<dbReference type="InterPro" id="IPR010998">
    <property type="entry name" value="Integrase_recombinase_N"/>
</dbReference>
<dbReference type="InterPro" id="IPR004107">
    <property type="entry name" value="Integrase_SAM-like_N"/>
</dbReference>
<dbReference type="PANTHER" id="PTHR30349:SF77">
    <property type="entry name" value="TYROSINE RECOMBINASE XERC"/>
    <property type="match status" value="1"/>
</dbReference>
<proteinExistence type="predicted"/>
<evidence type="ECO:0000259" key="11">
    <source>
        <dbReference type="PROSITE" id="PS51900"/>
    </source>
</evidence>
<keyword evidence="4" id="KW-0159">Chromosome partition</keyword>
<dbReference type="PANTHER" id="PTHR30349">
    <property type="entry name" value="PHAGE INTEGRASE-RELATED"/>
    <property type="match status" value="1"/>
</dbReference>
<evidence type="ECO:0000256" key="6">
    <source>
        <dbReference type="ARBA" id="ARBA00023125"/>
    </source>
</evidence>
<dbReference type="Proteomes" id="UP000176666">
    <property type="component" value="Unassembled WGS sequence"/>
</dbReference>
<evidence type="ECO:0000256" key="8">
    <source>
        <dbReference type="ARBA" id="ARBA00023306"/>
    </source>
</evidence>
<keyword evidence="8" id="KW-0131">Cell cycle</keyword>
<keyword evidence="6 9" id="KW-0238">DNA-binding</keyword>
<dbReference type="GO" id="GO:0006310">
    <property type="term" value="P:DNA recombination"/>
    <property type="evidence" value="ECO:0007669"/>
    <property type="project" value="UniProtKB-KW"/>
</dbReference>
<dbReference type="InterPro" id="IPR044068">
    <property type="entry name" value="CB"/>
</dbReference>
<keyword evidence="2" id="KW-0963">Cytoplasm</keyword>
<keyword evidence="7" id="KW-0233">DNA recombination</keyword>
<evidence type="ECO:0000256" key="2">
    <source>
        <dbReference type="ARBA" id="ARBA00022490"/>
    </source>
</evidence>
<evidence type="ECO:0000256" key="9">
    <source>
        <dbReference type="PROSITE-ProRule" id="PRU01248"/>
    </source>
</evidence>
<accession>A0A1F5GTH6</accession>
<dbReference type="Pfam" id="PF02899">
    <property type="entry name" value="Phage_int_SAM_1"/>
    <property type="match status" value="1"/>
</dbReference>
<keyword evidence="3" id="KW-0132">Cell division</keyword>
<dbReference type="AlphaFoldDB" id="A0A1F5GTH6"/>
<dbReference type="GO" id="GO:0005737">
    <property type="term" value="C:cytoplasm"/>
    <property type="evidence" value="ECO:0007669"/>
    <property type="project" value="UniProtKB-SubCell"/>
</dbReference>
<dbReference type="SUPFAM" id="SSF56349">
    <property type="entry name" value="DNA breaking-rejoining enzymes"/>
    <property type="match status" value="1"/>
</dbReference>
<dbReference type="PROSITE" id="PS51900">
    <property type="entry name" value="CB"/>
    <property type="match status" value="1"/>
</dbReference>
<protein>
    <recommendedName>
        <fullName evidence="14">Tyr recombinase domain-containing protein</fullName>
    </recommendedName>
</protein>
<keyword evidence="5" id="KW-0229">DNA integration</keyword>
<evidence type="ECO:0000256" key="7">
    <source>
        <dbReference type="ARBA" id="ARBA00023172"/>
    </source>
</evidence>
<reference evidence="12 13" key="1">
    <citation type="journal article" date="2016" name="Nat. Commun.">
        <title>Thousands of microbial genomes shed light on interconnected biogeochemical processes in an aquifer system.</title>
        <authorList>
            <person name="Anantharaman K."/>
            <person name="Brown C.T."/>
            <person name="Hug L.A."/>
            <person name="Sharon I."/>
            <person name="Castelle C.J."/>
            <person name="Probst A.J."/>
            <person name="Thomas B.C."/>
            <person name="Singh A."/>
            <person name="Wilkins M.J."/>
            <person name="Karaoz U."/>
            <person name="Brodie E.L."/>
            <person name="Williams K.H."/>
            <person name="Hubbard S.S."/>
            <person name="Banfield J.F."/>
        </authorList>
    </citation>
    <scope>NUCLEOTIDE SEQUENCE [LARGE SCALE GENOMIC DNA]</scope>
</reference>
<dbReference type="InterPro" id="IPR011010">
    <property type="entry name" value="DNA_brk_join_enz"/>
</dbReference>
<dbReference type="GO" id="GO:0007059">
    <property type="term" value="P:chromosome segregation"/>
    <property type="evidence" value="ECO:0007669"/>
    <property type="project" value="UniProtKB-KW"/>
</dbReference>
<name>A0A1F5GTH6_9BACT</name>
<organism evidence="12 13">
    <name type="scientific">Candidatus Curtissbacteria bacterium RIFCSPHIGHO2_12_FULL_38_9b</name>
    <dbReference type="NCBI Taxonomy" id="1797720"/>
    <lineage>
        <taxon>Bacteria</taxon>
        <taxon>Candidatus Curtissiibacteriota</taxon>
    </lineage>
</organism>
<evidence type="ECO:0000256" key="3">
    <source>
        <dbReference type="ARBA" id="ARBA00022618"/>
    </source>
</evidence>
<dbReference type="GO" id="GO:0015074">
    <property type="term" value="P:DNA integration"/>
    <property type="evidence" value="ECO:0007669"/>
    <property type="project" value="UniProtKB-KW"/>
</dbReference>
<dbReference type="PROSITE" id="PS51898">
    <property type="entry name" value="TYR_RECOMBINASE"/>
    <property type="match status" value="1"/>
</dbReference>
<dbReference type="GO" id="GO:0051301">
    <property type="term" value="P:cell division"/>
    <property type="evidence" value="ECO:0007669"/>
    <property type="project" value="UniProtKB-KW"/>
</dbReference>
<evidence type="ECO:0000259" key="10">
    <source>
        <dbReference type="PROSITE" id="PS51898"/>
    </source>
</evidence>
<evidence type="ECO:0000313" key="12">
    <source>
        <dbReference type="EMBL" id="OGD95148.1"/>
    </source>
</evidence>
<gene>
    <name evidence="12" type="ORF">A3F02_01690</name>
</gene>
<feature type="domain" description="Tyr recombinase" evidence="10">
    <location>
        <begin position="108"/>
        <end position="287"/>
    </location>
</feature>